<dbReference type="InterPro" id="IPR036116">
    <property type="entry name" value="FN3_sf"/>
</dbReference>
<dbReference type="PROSITE" id="PS50853">
    <property type="entry name" value="FN3"/>
    <property type="match status" value="1"/>
</dbReference>
<dbReference type="Proteomes" id="UP001305702">
    <property type="component" value="Chromosome"/>
</dbReference>
<dbReference type="RefSeq" id="WP_315602729.1">
    <property type="nucleotide sequence ID" value="NZ_CP130318.1"/>
</dbReference>
<dbReference type="PROSITE" id="PS51841">
    <property type="entry name" value="LTD"/>
    <property type="match status" value="1"/>
</dbReference>
<proteinExistence type="predicted"/>
<dbReference type="PANTHER" id="PTHR43143">
    <property type="entry name" value="METALLOPHOSPHOESTERASE, CALCINEURIN SUPERFAMILY"/>
    <property type="match status" value="1"/>
</dbReference>
<accession>A0AA96L8H3</accession>
<evidence type="ECO:0000313" key="3">
    <source>
        <dbReference type="EMBL" id="WNQ08962.1"/>
    </source>
</evidence>
<dbReference type="InterPro" id="IPR029052">
    <property type="entry name" value="Metallo-depent_PP-like"/>
</dbReference>
<dbReference type="InterPro" id="IPR051918">
    <property type="entry name" value="STPP_CPPED1"/>
</dbReference>
<evidence type="ECO:0000259" key="1">
    <source>
        <dbReference type="PROSITE" id="PS50853"/>
    </source>
</evidence>
<dbReference type="InterPro" id="IPR054470">
    <property type="entry name" value="FIMAH_dom"/>
</dbReference>
<name>A0AA96L8H3_9BACL</name>
<dbReference type="Gene3D" id="2.60.40.10">
    <property type="entry name" value="Immunoglobulins"/>
    <property type="match status" value="2"/>
</dbReference>
<sequence length="1324" mass="146380">MVPVYADGNTAPVTPAASVSVPPVLVTEIVPDSVDVEGPTGTKEDAFEYIEIYNNSDKAMNLKDYQILYRYPTGPQDDLVLATDPSDVVLPPGKTLLIWLKNATNANLTMEDFNRHFGTNLVLNTDVVRASAGLHSGRTRWIVLATNTGRELVSAVYNDGVHDVMSDMGVVYGYPKDGTNEMIKLSSRTVRATPGSLDPGQVPDSYTAIPEDKVAPVIINHTGSGGEPAAPATFEVQAEDSSLVKTVTLFYKTNKQTTYTPVNLKQDKETFRYGYTLDGLKLLGSTSVDYYFTASDGFQESRSETFRYRIAVPSVSPRLNLSSGETVKGSVWVKGTSNETGPDTLSLAIDGKTVTPVQRGQEGKAYFTFEANGVDNNYQNIVKQGSNVVHELNYKVTGFNTVTVPVDGIVQGENQFSLTAGSYTAPYDGTSTENLDDFDVRNIRLILADGTVLRDPKYSNASTALDMGDNGRFLPVVNFTFSLTEEQARSLVYSWDTSSVTDGVHQVTVTRNDGKTAQAAVRVDNHGPVITTTLEDGKEYKGTFTVEGTVVDETSGVESTSVHLDGKPVTWPLRTSSAELEPGTHVLQVQAVDKAGNRSERTVTFKTVEENPYSPELVSPANGAEGESLSPLLEVKVTDPTGDAQEVSFFRGYSYPADAQERTAVYSGASETEPPLILEPEGERSLTQEEIAKIKGVDQSYLVNDSVNKFPYLRYEVKVEDSVTPQDNVELVWKGHSLPGRKVSLYAWDYQDSKWKTLDSVTASSEEDFELRGKAPADRYVRNGTANLLIQDQVEAEPQEDYTFVWMSDTQYYSQTYSHIYEAEVNWIRDHAEENNIRYVFHTGDLVENWFQDYQWKNADRYMKTLEEANIPYGVLAGNHDVSSTNDYANYSSYFGESRFAGKPFYGGTYKDNRGHYDLISAGGTDFIMVYMGWGEGPEEVEWLNQVLEQYPDRKAILGFHDYVTPTGTISKTGQMLLDQVVKPNPNVFLVLSGHYTGAALTPIQLDDNGDGSTDRTVYQLLSDYQGLGEGGDGYMKLLRFHPADGTIQVQTYSPYKDDYNYYDPVQYPNKDEYDLTVDLSPQLKRVATDYVEARLYSSEAIGGPVSSASGSSAQVRWEGLEPGQRYFWYTESRDAYQGRTVSDLWSFTTVNKLPTPQNLRVTGTTETAVSLAWDPVTAGSRTISYEVYGTGVPLGMASTPLYTLSGLQQDTEYRVYVTAVDERGTRSEPSEAVTVKTNVTLEVIRAWVNRYTESGDLKGPLTQPLSNALDQAEHQLQKGDRAKAEKHVEDFIGHLNNKALGPFASDSARDTLTKKAEEWLALE</sequence>
<organism evidence="3 4">
    <name type="scientific">Paenibacillus aurantius</name>
    <dbReference type="NCBI Taxonomy" id="2918900"/>
    <lineage>
        <taxon>Bacteria</taxon>
        <taxon>Bacillati</taxon>
        <taxon>Bacillota</taxon>
        <taxon>Bacilli</taxon>
        <taxon>Bacillales</taxon>
        <taxon>Paenibacillaceae</taxon>
        <taxon>Paenibacillus</taxon>
    </lineage>
</organism>
<dbReference type="Pfam" id="PF00149">
    <property type="entry name" value="Metallophos"/>
    <property type="match status" value="1"/>
</dbReference>
<dbReference type="Pfam" id="PF22888">
    <property type="entry name" value="FIMAH"/>
    <property type="match status" value="1"/>
</dbReference>
<dbReference type="KEGG" id="paun:MJA45_15025"/>
<gene>
    <name evidence="3" type="ORF">MJA45_15025</name>
</gene>
<dbReference type="SUPFAM" id="SSF56300">
    <property type="entry name" value="Metallo-dependent phosphatases"/>
    <property type="match status" value="1"/>
</dbReference>
<feature type="domain" description="Fibronectin type-III" evidence="1">
    <location>
        <begin position="1156"/>
        <end position="1241"/>
    </location>
</feature>
<dbReference type="Pfam" id="PF00041">
    <property type="entry name" value="fn3"/>
    <property type="match status" value="1"/>
</dbReference>
<dbReference type="SUPFAM" id="SSF49265">
    <property type="entry name" value="Fibronectin type III"/>
    <property type="match status" value="1"/>
</dbReference>
<dbReference type="InterPro" id="IPR004843">
    <property type="entry name" value="Calcineurin-like_PHP"/>
</dbReference>
<reference evidence="3 4" key="1">
    <citation type="submission" date="2022-02" db="EMBL/GenBank/DDBJ databases">
        <title>Paenibacillus sp. MBLB1776 Whole Genome Shotgun Sequencing.</title>
        <authorList>
            <person name="Hwang C.Y."/>
            <person name="Cho E.-S."/>
            <person name="Seo M.-J."/>
        </authorList>
    </citation>
    <scope>NUCLEOTIDE SEQUENCE [LARGE SCALE GENOMIC DNA]</scope>
    <source>
        <strain evidence="3 4">MBLB1776</strain>
    </source>
</reference>
<dbReference type="InterPro" id="IPR001322">
    <property type="entry name" value="Lamin_tail_dom"/>
</dbReference>
<dbReference type="Pfam" id="PF00932">
    <property type="entry name" value="LTD"/>
    <property type="match status" value="1"/>
</dbReference>
<dbReference type="Gene3D" id="2.60.40.1260">
    <property type="entry name" value="Lamin Tail domain"/>
    <property type="match status" value="1"/>
</dbReference>
<protein>
    <submittedName>
        <fullName evidence="3">Lamin tail domain-containing protein</fullName>
    </submittedName>
</protein>
<dbReference type="Gene3D" id="3.60.21.10">
    <property type="match status" value="1"/>
</dbReference>
<feature type="domain" description="LTD" evidence="2">
    <location>
        <begin position="9"/>
        <end position="162"/>
    </location>
</feature>
<dbReference type="InterPro" id="IPR036415">
    <property type="entry name" value="Lamin_tail_dom_sf"/>
</dbReference>
<dbReference type="InterPro" id="IPR013783">
    <property type="entry name" value="Ig-like_fold"/>
</dbReference>
<dbReference type="PANTHER" id="PTHR43143:SF5">
    <property type="entry name" value="SECRETED PROTEIN"/>
    <property type="match status" value="1"/>
</dbReference>
<dbReference type="GO" id="GO:0016787">
    <property type="term" value="F:hydrolase activity"/>
    <property type="evidence" value="ECO:0007669"/>
    <property type="project" value="InterPro"/>
</dbReference>
<dbReference type="InterPro" id="IPR003961">
    <property type="entry name" value="FN3_dom"/>
</dbReference>
<dbReference type="EMBL" id="CP130318">
    <property type="protein sequence ID" value="WNQ08962.1"/>
    <property type="molecule type" value="Genomic_DNA"/>
</dbReference>
<dbReference type="CDD" id="cd00063">
    <property type="entry name" value="FN3"/>
    <property type="match status" value="1"/>
</dbReference>
<keyword evidence="4" id="KW-1185">Reference proteome</keyword>
<dbReference type="SMART" id="SM00060">
    <property type="entry name" value="FN3"/>
    <property type="match status" value="2"/>
</dbReference>
<dbReference type="SUPFAM" id="SSF74853">
    <property type="entry name" value="Lamin A/C globular tail domain"/>
    <property type="match status" value="1"/>
</dbReference>
<evidence type="ECO:0000313" key="4">
    <source>
        <dbReference type="Proteomes" id="UP001305702"/>
    </source>
</evidence>
<evidence type="ECO:0000259" key="2">
    <source>
        <dbReference type="PROSITE" id="PS51841"/>
    </source>
</evidence>